<keyword evidence="1" id="KW-0548">Nucleotidyltransferase</keyword>
<protein>
    <submittedName>
        <fullName evidence="1">RNA-dependent RNA polymerase</fullName>
    </submittedName>
</protein>
<reference evidence="1" key="2">
    <citation type="submission" date="2024-01" db="EMBL/GenBank/DDBJ databases">
        <authorList>
            <person name="Zhang X.-A."/>
            <person name="Zhang J.-T."/>
            <person name="Hu Z.-Y."/>
            <person name="Liu W."/>
        </authorList>
    </citation>
    <scope>NUCLEOTIDE SEQUENCE</scope>
    <source>
        <strain evidence="1">Picobirna_2</strain>
    </source>
</reference>
<reference evidence="1" key="1">
    <citation type="journal article" date="2024" name="NPJ Biofilms Microbiomes">
        <title>Decoding the RNA viromes in shrew lungs along the eastern coast of China.</title>
        <authorList>
            <person name="Zhang J.T."/>
            <person name="Hu Z.Y."/>
            <person name="Tang F."/>
            <person name="Liu Y.T."/>
            <person name="Tan W.L."/>
            <person name="Ma X.F."/>
            <person name="Zhang Y.F."/>
            <person name="Si G.Q."/>
            <person name="Zhang L."/>
            <person name="Zhang M.Q."/>
            <person name="Peng C."/>
            <person name="Fu B.K."/>
            <person name="Fang L.Q."/>
            <person name="Zhang X.A."/>
            <person name="Liu W."/>
        </authorList>
    </citation>
    <scope>NUCLEOTIDE SEQUENCE</scope>
    <source>
        <strain evidence="1">Picobirna_2</strain>
    </source>
</reference>
<sequence>MLKTDPQVNELMATDPETKMEKLISAKTLEILYKYCGKPRYQYDKSKPA</sequence>
<organism evidence="1">
    <name type="scientific">Shrew picobirnavirus 4</name>
    <dbReference type="NCBI Taxonomy" id="3139563"/>
    <lineage>
        <taxon>Viruses</taxon>
        <taxon>Riboviria</taxon>
        <taxon>Orthornavirae</taxon>
        <taxon>Birnaviridae</taxon>
    </lineage>
</organism>
<name>A0AB38ZK41_9VIRU</name>
<keyword evidence="1" id="KW-0808">Transferase</keyword>
<proteinExistence type="predicted"/>
<accession>A0AB38ZK41</accession>
<evidence type="ECO:0000313" key="1">
    <source>
        <dbReference type="EMBL" id="WZI33367.1"/>
    </source>
</evidence>
<dbReference type="EMBL" id="PP272648">
    <property type="protein sequence ID" value="WZI33367.1"/>
    <property type="molecule type" value="Genomic_RNA"/>
</dbReference>
<keyword evidence="1" id="KW-0696">RNA-directed RNA polymerase</keyword>
<dbReference type="GO" id="GO:0003968">
    <property type="term" value="F:RNA-directed RNA polymerase activity"/>
    <property type="evidence" value="ECO:0007669"/>
    <property type="project" value="UniProtKB-KW"/>
</dbReference>